<dbReference type="AlphaFoldDB" id="A0A8S9M5C4"/>
<protein>
    <submittedName>
        <fullName evidence="1">Uncharacterized protein</fullName>
    </submittedName>
</protein>
<dbReference type="EMBL" id="QGKY02000089">
    <property type="protein sequence ID" value="KAF2614975.1"/>
    <property type="molecule type" value="Genomic_DNA"/>
</dbReference>
<evidence type="ECO:0000313" key="1">
    <source>
        <dbReference type="EMBL" id="KAF2614975.1"/>
    </source>
</evidence>
<organism evidence="1">
    <name type="scientific">Brassica cretica</name>
    <name type="common">Mustard</name>
    <dbReference type="NCBI Taxonomy" id="69181"/>
    <lineage>
        <taxon>Eukaryota</taxon>
        <taxon>Viridiplantae</taxon>
        <taxon>Streptophyta</taxon>
        <taxon>Embryophyta</taxon>
        <taxon>Tracheophyta</taxon>
        <taxon>Spermatophyta</taxon>
        <taxon>Magnoliopsida</taxon>
        <taxon>eudicotyledons</taxon>
        <taxon>Gunneridae</taxon>
        <taxon>Pentapetalae</taxon>
        <taxon>rosids</taxon>
        <taxon>malvids</taxon>
        <taxon>Brassicales</taxon>
        <taxon>Brassicaceae</taxon>
        <taxon>Brassiceae</taxon>
        <taxon>Brassica</taxon>
    </lineage>
</organism>
<sequence length="221" mass="24719">MFVLEDGFFLLGHRIVKLGIISSRTAPCSSWMHICVFVRRFRVTARIQINAFDFFILLTFLEGRKVFRGCAEVVSSVFCPDDFPCVLADRYTEVMKSSLLPRIQVSPRGRTALVLAVSCKVPMVTPIETKQESVQSNHRRGSYRNGMRACLVQLAHLASWTASVGPTRPFGELDGLLIPILLFGGLDVGVSLYGIRCPRPRATFLEDLSCESFSDLLRNLT</sequence>
<accession>A0A8S9M5C4</accession>
<reference evidence="1" key="1">
    <citation type="submission" date="2019-12" db="EMBL/GenBank/DDBJ databases">
        <title>Genome sequencing and annotation of Brassica cretica.</title>
        <authorList>
            <person name="Studholme D.J."/>
            <person name="Sarris P.F."/>
        </authorList>
    </citation>
    <scope>NUCLEOTIDE SEQUENCE</scope>
    <source>
        <strain evidence="1">PFS-102/07</strain>
        <tissue evidence="1">Leaf</tissue>
    </source>
</reference>
<name>A0A8S9M5C4_BRACR</name>
<proteinExistence type="predicted"/>
<gene>
    <name evidence="1" type="ORF">F2Q70_00011462</name>
</gene>
<comment type="caution">
    <text evidence="1">The sequence shown here is derived from an EMBL/GenBank/DDBJ whole genome shotgun (WGS) entry which is preliminary data.</text>
</comment>